<dbReference type="InterPro" id="IPR020591">
    <property type="entry name" value="Chromosome_initiator_DnaA-like"/>
</dbReference>
<dbReference type="GO" id="GO:0003688">
    <property type="term" value="F:DNA replication origin binding"/>
    <property type="evidence" value="ECO:0007669"/>
    <property type="project" value="UniProtKB-UniRule"/>
</dbReference>
<dbReference type="SUPFAM" id="SSF52540">
    <property type="entry name" value="P-loop containing nucleoside triphosphate hydrolases"/>
    <property type="match status" value="1"/>
</dbReference>
<dbReference type="InterPro" id="IPR013159">
    <property type="entry name" value="DnaA_C"/>
</dbReference>
<feature type="binding site" evidence="8">
    <location>
        <position position="190"/>
    </location>
    <ligand>
        <name>ATP</name>
        <dbReference type="ChEBI" id="CHEBI:30616"/>
    </ligand>
</feature>
<dbReference type="Pfam" id="PF08299">
    <property type="entry name" value="Bac_DnaA_C"/>
    <property type="match status" value="1"/>
</dbReference>
<feature type="domain" description="Chromosomal replication initiator DnaA C-terminal" evidence="13">
    <location>
        <begin position="393"/>
        <end position="462"/>
    </location>
</feature>
<comment type="subunit">
    <text evidence="8">Oligomerizes as a right-handed, spiral filament on DNA at oriC.</text>
</comment>
<dbReference type="Pfam" id="PF00308">
    <property type="entry name" value="Bac_DnaA"/>
    <property type="match status" value="1"/>
</dbReference>
<keyword evidence="5 8" id="KW-0067">ATP-binding</keyword>
<comment type="domain">
    <text evidence="8">Domain I is involved in oligomerization and binding regulators, domain II is flexibile and of varying length in different bacteria, domain III forms the AAA+ region, while domain IV binds dsDNA.</text>
</comment>
<evidence type="ECO:0000256" key="5">
    <source>
        <dbReference type="ARBA" id="ARBA00022840"/>
    </source>
</evidence>
<comment type="caution">
    <text evidence="8">Lacks conserved residue(s) required for the propagation of feature annotation.</text>
</comment>
<comment type="function">
    <text evidence="8 10">Plays an essential role in the initiation and regulation of chromosomal replication. ATP-DnaA binds to the origin of replication (oriC) to initiate formation of the DNA replication initiation complex once per cell cycle. Binds the DnaA box (a 9 base pair repeat at the origin) and separates the double-stranded (ds)DNA. Forms a right-handed helical filament on oriC DNA; dsDNA binds to the exterior of the filament while single-stranded (ss)DNA is stabiized in the filament's interior. The ATP-DnaA-oriC complex binds and stabilizes one strand of the AT-rich DNA unwinding element (DUE), permitting loading of DNA polymerase. After initiation quickly degrades to an ADP-DnaA complex that is not apt for DNA replication. Binds acidic phospholipids.</text>
</comment>
<dbReference type="CDD" id="cd06571">
    <property type="entry name" value="Bac_DnaA_C"/>
    <property type="match status" value="1"/>
</dbReference>
<evidence type="ECO:0000259" key="13">
    <source>
        <dbReference type="SMART" id="SM00760"/>
    </source>
</evidence>
<proteinExistence type="inferred from homology"/>
<evidence type="ECO:0000313" key="14">
    <source>
        <dbReference type="EMBL" id="KAA5802428.1"/>
    </source>
</evidence>
<dbReference type="InterPro" id="IPR024633">
    <property type="entry name" value="DnaA_N_dom"/>
</dbReference>
<keyword evidence="15" id="KW-1185">Reference proteome</keyword>
<feature type="region of interest" description="Domain IV, binds dsDNA" evidence="8">
    <location>
        <begin position="366"/>
        <end position="485"/>
    </location>
</feature>
<feature type="binding site" evidence="8">
    <location>
        <position position="192"/>
    </location>
    <ligand>
        <name>ATP</name>
        <dbReference type="ChEBI" id="CHEBI:30616"/>
    </ligand>
</feature>
<keyword evidence="2 8" id="KW-0963">Cytoplasm</keyword>
<gene>
    <name evidence="8 14" type="primary">dnaA</name>
    <name evidence="14" type="ORF">F1654_11450</name>
</gene>
<comment type="similarity">
    <text evidence="1 8 11">Belongs to the DnaA family.</text>
</comment>
<sequence>MGFLQTANAAVRASEADMIGSGSVLDVWRTVRARLRAEYGDILYAAEIARLRVEEDRQGRVCVICPNAFGRAWAEDNLGARLRAIWASVEAGPRDIVITTEATMSRETAEPAHAGSGALDRAALRSGAARAPLAAAPAPAAGEGREPRFTFDTFMVGSANMMAATAARAVANASAPPFNPVYFHGDYGVGKTHLLAAIAHAVGLGESGRKALYLTAEEFLNGFQSALRARDVQPFKDQVRDCDVLLVDDIHFIAGKQATELEFLQTLAALMAADKQVVLASHCAPGELGAADPRLRDILAGGFACPMNGPDLDLRRKILDCKIAQARRHCPDLEVPETVRDFLAARVTSSARELEGVLNNIIVRTAYMNRAVTLETVEEALGELPVKAEKRITVDDIQKAAAAHFSVTTEDLVSKSRTKTLVRPRHIAMYLAKTMTTRSLPDIGRRFGGRDHSTVIHAVSKITEALSRDAALAEDVEAIRRRLRG</sequence>
<dbReference type="GO" id="GO:0005737">
    <property type="term" value="C:cytoplasm"/>
    <property type="evidence" value="ECO:0007669"/>
    <property type="project" value="UniProtKB-SubCell"/>
</dbReference>
<dbReference type="InterPro" id="IPR013317">
    <property type="entry name" value="DnaA_dom"/>
</dbReference>
<evidence type="ECO:0000256" key="8">
    <source>
        <dbReference type="HAMAP-Rule" id="MF_00377"/>
    </source>
</evidence>
<dbReference type="Gene3D" id="1.10.8.60">
    <property type="match status" value="1"/>
</dbReference>
<dbReference type="InterPro" id="IPR001957">
    <property type="entry name" value="Chromosome_initiator_DnaA"/>
</dbReference>
<evidence type="ECO:0000256" key="7">
    <source>
        <dbReference type="ARBA" id="ARBA00023125"/>
    </source>
</evidence>
<dbReference type="EMBL" id="VWOJ01000003">
    <property type="protein sequence ID" value="KAA5802428.1"/>
    <property type="molecule type" value="Genomic_DNA"/>
</dbReference>
<comment type="subcellular location">
    <subcellularLocation>
        <location evidence="8">Cytoplasm</location>
    </subcellularLocation>
</comment>
<dbReference type="Pfam" id="PF11638">
    <property type="entry name" value="DnaA_N"/>
    <property type="match status" value="1"/>
</dbReference>
<evidence type="ECO:0000256" key="4">
    <source>
        <dbReference type="ARBA" id="ARBA00022741"/>
    </source>
</evidence>
<dbReference type="GO" id="GO:0005886">
    <property type="term" value="C:plasma membrane"/>
    <property type="evidence" value="ECO:0007669"/>
    <property type="project" value="TreeGrafter"/>
</dbReference>
<dbReference type="SMART" id="SM00382">
    <property type="entry name" value="AAA"/>
    <property type="match status" value="1"/>
</dbReference>
<reference evidence="14 15" key="1">
    <citation type="submission" date="2019-09" db="EMBL/GenBank/DDBJ databases">
        <authorList>
            <person name="Kevbrin V."/>
            <person name="Grouzdev D.S."/>
        </authorList>
    </citation>
    <scope>NUCLEOTIDE SEQUENCE [LARGE SCALE GENOMIC DNA]</scope>
    <source>
        <strain evidence="14 15">G-192</strain>
    </source>
</reference>
<dbReference type="NCBIfam" id="TIGR00362">
    <property type="entry name" value="DnaA"/>
    <property type="match status" value="1"/>
</dbReference>
<dbReference type="GO" id="GO:0006270">
    <property type="term" value="P:DNA replication initiation"/>
    <property type="evidence" value="ECO:0007669"/>
    <property type="project" value="UniProtKB-UniRule"/>
</dbReference>
<dbReference type="Proteomes" id="UP000325122">
    <property type="component" value="Unassembled WGS sequence"/>
</dbReference>
<evidence type="ECO:0000256" key="11">
    <source>
        <dbReference type="RuleBase" id="RU004227"/>
    </source>
</evidence>
<dbReference type="CDD" id="cd00009">
    <property type="entry name" value="AAA"/>
    <property type="match status" value="1"/>
</dbReference>
<evidence type="ECO:0000259" key="12">
    <source>
        <dbReference type="SMART" id="SM00382"/>
    </source>
</evidence>
<comment type="caution">
    <text evidence="14">The sequence shown here is derived from an EMBL/GenBank/DDBJ whole genome shotgun (WGS) entry which is preliminary data.</text>
</comment>
<dbReference type="GO" id="GO:0005524">
    <property type="term" value="F:ATP binding"/>
    <property type="evidence" value="ECO:0007669"/>
    <property type="project" value="UniProtKB-UniRule"/>
</dbReference>
<dbReference type="PROSITE" id="PS01008">
    <property type="entry name" value="DNAA"/>
    <property type="match status" value="1"/>
</dbReference>
<dbReference type="SMART" id="SM00760">
    <property type="entry name" value="Bac_DnaA_C"/>
    <property type="match status" value="1"/>
</dbReference>
<dbReference type="InterPro" id="IPR027417">
    <property type="entry name" value="P-loop_NTPase"/>
</dbReference>
<protein>
    <recommendedName>
        <fullName evidence="8 9">Chromosomal replication initiator protein DnaA</fullName>
    </recommendedName>
</protein>
<dbReference type="AlphaFoldDB" id="A0A5M6ZH02"/>
<dbReference type="RefSeq" id="WP_150023678.1">
    <property type="nucleotide sequence ID" value="NZ_VWOJ01000003.1"/>
</dbReference>
<organism evidence="14 15">
    <name type="scientific">Alkalicaulis satelles</name>
    <dbReference type="NCBI Taxonomy" id="2609175"/>
    <lineage>
        <taxon>Bacteria</taxon>
        <taxon>Pseudomonadati</taxon>
        <taxon>Pseudomonadota</taxon>
        <taxon>Alphaproteobacteria</taxon>
        <taxon>Maricaulales</taxon>
        <taxon>Maricaulaceae</taxon>
        <taxon>Alkalicaulis</taxon>
    </lineage>
</organism>
<feature type="binding site" evidence="8">
    <location>
        <position position="188"/>
    </location>
    <ligand>
        <name>ATP</name>
        <dbReference type="ChEBI" id="CHEBI:30616"/>
    </ligand>
</feature>
<dbReference type="GO" id="GO:0008289">
    <property type="term" value="F:lipid binding"/>
    <property type="evidence" value="ECO:0007669"/>
    <property type="project" value="UniProtKB-KW"/>
</dbReference>
<dbReference type="Gene3D" id="1.10.1750.10">
    <property type="match status" value="1"/>
</dbReference>
<feature type="binding site" evidence="8">
    <location>
        <position position="191"/>
    </location>
    <ligand>
        <name>ATP</name>
        <dbReference type="ChEBI" id="CHEBI:30616"/>
    </ligand>
</feature>
<evidence type="ECO:0000256" key="2">
    <source>
        <dbReference type="ARBA" id="ARBA00022490"/>
    </source>
</evidence>
<dbReference type="SUPFAM" id="SSF48295">
    <property type="entry name" value="TrpR-like"/>
    <property type="match status" value="1"/>
</dbReference>
<dbReference type="HAMAP" id="MF_00377">
    <property type="entry name" value="DnaA_bact"/>
    <property type="match status" value="1"/>
</dbReference>
<keyword evidence="6 8" id="KW-0446">Lipid-binding</keyword>
<dbReference type="Gene3D" id="3.40.50.300">
    <property type="entry name" value="P-loop containing nucleotide triphosphate hydrolases"/>
    <property type="match status" value="1"/>
</dbReference>
<dbReference type="InterPro" id="IPR018312">
    <property type="entry name" value="Chromosome_initiator_DnaA_CS"/>
</dbReference>
<evidence type="ECO:0000313" key="15">
    <source>
        <dbReference type="Proteomes" id="UP000325122"/>
    </source>
</evidence>
<evidence type="ECO:0000256" key="3">
    <source>
        <dbReference type="ARBA" id="ARBA00022705"/>
    </source>
</evidence>
<name>A0A5M6ZH02_9PROT</name>
<feature type="domain" description="AAA+ ATPase" evidence="12">
    <location>
        <begin position="177"/>
        <end position="305"/>
    </location>
</feature>
<evidence type="ECO:0000256" key="10">
    <source>
        <dbReference type="RuleBase" id="RU000577"/>
    </source>
</evidence>
<keyword evidence="7 8" id="KW-0238">DNA-binding</keyword>
<dbReference type="Gene3D" id="3.30.300.180">
    <property type="match status" value="1"/>
</dbReference>
<dbReference type="PANTHER" id="PTHR30050:SF2">
    <property type="entry name" value="CHROMOSOMAL REPLICATION INITIATOR PROTEIN DNAA"/>
    <property type="match status" value="1"/>
</dbReference>
<evidence type="ECO:0000256" key="1">
    <source>
        <dbReference type="ARBA" id="ARBA00006583"/>
    </source>
</evidence>
<dbReference type="InterPro" id="IPR010921">
    <property type="entry name" value="Trp_repressor/repl_initiator"/>
</dbReference>
<dbReference type="PANTHER" id="PTHR30050">
    <property type="entry name" value="CHROMOSOMAL REPLICATION INITIATOR PROTEIN DNAA"/>
    <property type="match status" value="1"/>
</dbReference>
<dbReference type="InterPro" id="IPR038454">
    <property type="entry name" value="DnaA_N_sf"/>
</dbReference>
<keyword evidence="4 8" id="KW-0547">Nucleotide-binding</keyword>
<dbReference type="GO" id="GO:0006275">
    <property type="term" value="P:regulation of DNA replication"/>
    <property type="evidence" value="ECO:0007669"/>
    <property type="project" value="UniProtKB-UniRule"/>
</dbReference>
<dbReference type="InterPro" id="IPR003593">
    <property type="entry name" value="AAA+_ATPase"/>
</dbReference>
<evidence type="ECO:0000256" key="9">
    <source>
        <dbReference type="NCBIfam" id="TIGR00362"/>
    </source>
</evidence>
<accession>A0A5M6ZH02</accession>
<feature type="region of interest" description="Domain I, interacts with DnaA modulators" evidence="8">
    <location>
        <begin position="1"/>
        <end position="108"/>
    </location>
</feature>
<dbReference type="PRINTS" id="PR00051">
    <property type="entry name" value="DNAA"/>
</dbReference>
<keyword evidence="3 8" id="KW-0235">DNA replication</keyword>
<evidence type="ECO:0000256" key="6">
    <source>
        <dbReference type="ARBA" id="ARBA00023121"/>
    </source>
</evidence>